<evidence type="ECO:0000313" key="3">
    <source>
        <dbReference type="Proteomes" id="UP000639643"/>
    </source>
</evidence>
<feature type="transmembrane region" description="Helical" evidence="1">
    <location>
        <begin position="290"/>
        <end position="314"/>
    </location>
</feature>
<dbReference type="PANTHER" id="PTHR35395:SF1">
    <property type="entry name" value="DUF6536 DOMAIN-CONTAINING PROTEIN"/>
    <property type="match status" value="1"/>
</dbReference>
<feature type="transmembrane region" description="Helical" evidence="1">
    <location>
        <begin position="148"/>
        <end position="167"/>
    </location>
</feature>
<dbReference type="PANTHER" id="PTHR35395">
    <property type="entry name" value="DUF6536 DOMAIN-CONTAINING PROTEIN"/>
    <property type="match status" value="1"/>
</dbReference>
<reference evidence="2" key="1">
    <citation type="journal article" date="2020" name="Phytopathology">
        <title>Genome Sequence Resources of Colletotrichum truncatum, C. plurivorum, C. musicola, and C. sojae: Four Species Pathogenic to Soybean (Glycine max).</title>
        <authorList>
            <person name="Rogerio F."/>
            <person name="Boufleur T.R."/>
            <person name="Ciampi-Guillardi M."/>
            <person name="Sukno S.A."/>
            <person name="Thon M.R."/>
            <person name="Massola Junior N.S."/>
            <person name="Baroncelli R."/>
        </authorList>
    </citation>
    <scope>NUCLEOTIDE SEQUENCE</scope>
    <source>
        <strain evidence="2">LFN0074</strain>
    </source>
</reference>
<keyword evidence="1" id="KW-1133">Transmembrane helix</keyword>
<feature type="transmembrane region" description="Helical" evidence="1">
    <location>
        <begin position="236"/>
        <end position="259"/>
    </location>
</feature>
<evidence type="ECO:0000313" key="2">
    <source>
        <dbReference type="EMBL" id="KAF6816036.1"/>
    </source>
</evidence>
<evidence type="ECO:0000256" key="1">
    <source>
        <dbReference type="SAM" id="Phobius"/>
    </source>
</evidence>
<proteinExistence type="predicted"/>
<sequence>MTIAAESFLQGSPYFIPGASLLMTTPTGFGDSSLRPARQDVLTKSDLYSAQAKNVSIAAAHASKWARLGLSECQTIYMDGLCNEPNSPWYDAHSVRHGRVDIRRQPYLPDRLHRSPELTGNLEGKTKNAMGTSGNTGLARDIEQFEQFAILGIWEYLVVCVSAVWILRFEEPLVTLGDAIAAFISDTDDPLFSGYPTQDFVRRNVNRLSARNEAYQSLETGIWTQKKHRRADAVPAAFWIWSCGFWGITVVLIIIFLVLQTVQLISIPAYYQIGDGYTTDNFGLPEGVTVVLYVSFIPVAIQLVACFAMIFFLLRISRLQLPGYMPMVGSNSLAISAACRISPLSKALRGSTTEEESLEIELKECTPRSTEDLEVGETADVAGEIVLCPLKWGEVKMPEDWYLQDNGLDAAGQVGHLGFGTVEDDPQPPTNGRRYK</sequence>
<dbReference type="AlphaFoldDB" id="A0A8H6JNP2"/>
<keyword evidence="1" id="KW-0472">Membrane</keyword>
<organism evidence="2 3">
    <name type="scientific">Colletotrichum musicola</name>
    <dbReference type="NCBI Taxonomy" id="2175873"/>
    <lineage>
        <taxon>Eukaryota</taxon>
        <taxon>Fungi</taxon>
        <taxon>Dikarya</taxon>
        <taxon>Ascomycota</taxon>
        <taxon>Pezizomycotina</taxon>
        <taxon>Sordariomycetes</taxon>
        <taxon>Hypocreomycetidae</taxon>
        <taxon>Glomerellales</taxon>
        <taxon>Glomerellaceae</taxon>
        <taxon>Colletotrichum</taxon>
        <taxon>Colletotrichum orchidearum species complex</taxon>
    </lineage>
</organism>
<gene>
    <name evidence="2" type="ORF">CMUS01_12330</name>
</gene>
<keyword evidence="1" id="KW-0812">Transmembrane</keyword>
<comment type="caution">
    <text evidence="2">The sequence shown here is derived from an EMBL/GenBank/DDBJ whole genome shotgun (WGS) entry which is preliminary data.</text>
</comment>
<dbReference type="OrthoDB" id="5429634at2759"/>
<protein>
    <submittedName>
        <fullName evidence="2">Uncharacterized protein</fullName>
    </submittedName>
</protein>
<dbReference type="Proteomes" id="UP000639643">
    <property type="component" value="Unassembled WGS sequence"/>
</dbReference>
<dbReference type="EMBL" id="WIGM01000684">
    <property type="protein sequence ID" value="KAF6816036.1"/>
    <property type="molecule type" value="Genomic_DNA"/>
</dbReference>
<keyword evidence="3" id="KW-1185">Reference proteome</keyword>
<accession>A0A8H6JNP2</accession>
<name>A0A8H6JNP2_9PEZI</name>